<protein>
    <submittedName>
        <fullName evidence="2">Uncharacterized protein</fullName>
    </submittedName>
</protein>
<accession>A0A6G1K6K3</accession>
<dbReference type="AlphaFoldDB" id="A0A6G1K6K3"/>
<evidence type="ECO:0000313" key="3">
    <source>
        <dbReference type="Proteomes" id="UP000799428"/>
    </source>
</evidence>
<sequence>MRVGQKRAGSVKCEQQERAAASSFEGKNAKCRFGFTFGGYFWGYFGFTLGLPWVYFGAAASAVLQTMRRCER</sequence>
<name>A0A6G1K6K3_9PLEO</name>
<keyword evidence="1" id="KW-0472">Membrane</keyword>
<evidence type="ECO:0000256" key="1">
    <source>
        <dbReference type="SAM" id="Phobius"/>
    </source>
</evidence>
<keyword evidence="1" id="KW-1133">Transmembrane helix</keyword>
<feature type="transmembrane region" description="Helical" evidence="1">
    <location>
        <begin position="42"/>
        <end position="64"/>
    </location>
</feature>
<proteinExistence type="predicted"/>
<keyword evidence="3" id="KW-1185">Reference proteome</keyword>
<gene>
    <name evidence="2" type="ORF">K504DRAFT_468603</name>
</gene>
<dbReference type="Proteomes" id="UP000799428">
    <property type="component" value="Unassembled WGS sequence"/>
</dbReference>
<evidence type="ECO:0000313" key="2">
    <source>
        <dbReference type="EMBL" id="KAF2708253.1"/>
    </source>
</evidence>
<keyword evidence="1" id="KW-0812">Transmembrane</keyword>
<organism evidence="2 3">
    <name type="scientific">Pleomassaria siparia CBS 279.74</name>
    <dbReference type="NCBI Taxonomy" id="1314801"/>
    <lineage>
        <taxon>Eukaryota</taxon>
        <taxon>Fungi</taxon>
        <taxon>Dikarya</taxon>
        <taxon>Ascomycota</taxon>
        <taxon>Pezizomycotina</taxon>
        <taxon>Dothideomycetes</taxon>
        <taxon>Pleosporomycetidae</taxon>
        <taxon>Pleosporales</taxon>
        <taxon>Pleomassariaceae</taxon>
        <taxon>Pleomassaria</taxon>
    </lineage>
</organism>
<reference evidence="2" key="1">
    <citation type="journal article" date="2020" name="Stud. Mycol.">
        <title>101 Dothideomycetes genomes: a test case for predicting lifestyles and emergence of pathogens.</title>
        <authorList>
            <person name="Haridas S."/>
            <person name="Albert R."/>
            <person name="Binder M."/>
            <person name="Bloem J."/>
            <person name="Labutti K."/>
            <person name="Salamov A."/>
            <person name="Andreopoulos B."/>
            <person name="Baker S."/>
            <person name="Barry K."/>
            <person name="Bills G."/>
            <person name="Bluhm B."/>
            <person name="Cannon C."/>
            <person name="Castanera R."/>
            <person name="Culley D."/>
            <person name="Daum C."/>
            <person name="Ezra D."/>
            <person name="Gonzalez J."/>
            <person name="Henrissat B."/>
            <person name="Kuo A."/>
            <person name="Liang C."/>
            <person name="Lipzen A."/>
            <person name="Lutzoni F."/>
            <person name="Magnuson J."/>
            <person name="Mondo S."/>
            <person name="Nolan M."/>
            <person name="Ohm R."/>
            <person name="Pangilinan J."/>
            <person name="Park H.-J."/>
            <person name="Ramirez L."/>
            <person name="Alfaro M."/>
            <person name="Sun H."/>
            <person name="Tritt A."/>
            <person name="Yoshinaga Y."/>
            <person name="Zwiers L.-H."/>
            <person name="Turgeon B."/>
            <person name="Goodwin S."/>
            <person name="Spatafora J."/>
            <person name="Crous P."/>
            <person name="Grigoriev I."/>
        </authorList>
    </citation>
    <scope>NUCLEOTIDE SEQUENCE</scope>
    <source>
        <strain evidence="2">CBS 279.74</strain>
    </source>
</reference>
<dbReference type="EMBL" id="MU005772">
    <property type="protein sequence ID" value="KAF2708253.1"/>
    <property type="molecule type" value="Genomic_DNA"/>
</dbReference>